<feature type="transmembrane region" description="Helical" evidence="7">
    <location>
        <begin position="332"/>
        <end position="353"/>
    </location>
</feature>
<dbReference type="Pfam" id="PF16913">
    <property type="entry name" value="PUNUT"/>
    <property type="match status" value="1"/>
</dbReference>
<comment type="caution">
    <text evidence="8">The sequence shown here is derived from an EMBL/GenBank/DDBJ whole genome shotgun (WGS) entry which is preliminary data.</text>
</comment>
<feature type="transmembrane region" description="Helical" evidence="7">
    <location>
        <begin position="130"/>
        <end position="150"/>
    </location>
</feature>
<feature type="transmembrane region" description="Helical" evidence="7">
    <location>
        <begin position="162"/>
        <end position="186"/>
    </location>
</feature>
<dbReference type="GO" id="GO:0005345">
    <property type="term" value="F:purine nucleobase transmembrane transporter activity"/>
    <property type="evidence" value="ECO:0007669"/>
    <property type="project" value="UniProtKB-UniRule"/>
</dbReference>
<keyword evidence="4 7" id="KW-0812">Transmembrane</keyword>
<evidence type="ECO:0000256" key="5">
    <source>
        <dbReference type="ARBA" id="ARBA00022989"/>
    </source>
</evidence>
<keyword evidence="6 7" id="KW-0472">Membrane</keyword>
<feature type="transmembrane region" description="Helical" evidence="7">
    <location>
        <begin position="359"/>
        <end position="378"/>
    </location>
</feature>
<feature type="transmembrane region" description="Helical" evidence="7">
    <location>
        <begin position="225"/>
        <end position="246"/>
    </location>
</feature>
<keyword evidence="5 7" id="KW-1133">Transmembrane helix</keyword>
<dbReference type="PANTHER" id="PTHR31376:SF1">
    <property type="entry name" value="PURINE PERMEASE 2"/>
    <property type="match status" value="1"/>
</dbReference>
<dbReference type="InterPro" id="IPR030182">
    <property type="entry name" value="PUP_plant"/>
</dbReference>
<keyword evidence="3 7" id="KW-0813">Transport</keyword>
<evidence type="ECO:0000256" key="7">
    <source>
        <dbReference type="RuleBase" id="RU368015"/>
    </source>
</evidence>
<evidence type="ECO:0000256" key="3">
    <source>
        <dbReference type="ARBA" id="ARBA00022448"/>
    </source>
</evidence>
<evidence type="ECO:0000256" key="6">
    <source>
        <dbReference type="ARBA" id="ARBA00023136"/>
    </source>
</evidence>
<reference evidence="8 9" key="1">
    <citation type="journal article" date="2019" name="Plant Biotechnol. J.">
        <title>The red bayberry genome and genetic basis of sex determination.</title>
        <authorList>
            <person name="Jia H.M."/>
            <person name="Jia H.J."/>
            <person name="Cai Q.L."/>
            <person name="Wang Y."/>
            <person name="Zhao H.B."/>
            <person name="Yang W.F."/>
            <person name="Wang G.Y."/>
            <person name="Li Y.H."/>
            <person name="Zhan D.L."/>
            <person name="Shen Y.T."/>
            <person name="Niu Q.F."/>
            <person name="Chang L."/>
            <person name="Qiu J."/>
            <person name="Zhao L."/>
            <person name="Xie H.B."/>
            <person name="Fu W.Y."/>
            <person name="Jin J."/>
            <person name="Li X.W."/>
            <person name="Jiao Y."/>
            <person name="Zhou C.C."/>
            <person name="Tu T."/>
            <person name="Chai C.Y."/>
            <person name="Gao J.L."/>
            <person name="Fan L.J."/>
            <person name="van de Weg E."/>
            <person name="Wang J.Y."/>
            <person name="Gao Z.S."/>
        </authorList>
    </citation>
    <scope>NUCLEOTIDE SEQUENCE [LARGE SCALE GENOMIC DNA]</scope>
    <source>
        <tissue evidence="8">Leaves</tissue>
    </source>
</reference>
<gene>
    <name evidence="8" type="ORF">CJ030_MR8G020787</name>
</gene>
<evidence type="ECO:0000256" key="1">
    <source>
        <dbReference type="ARBA" id="ARBA00004141"/>
    </source>
</evidence>
<dbReference type="GO" id="GO:0015211">
    <property type="term" value="F:purine nucleoside transmembrane transporter activity"/>
    <property type="evidence" value="ECO:0007669"/>
    <property type="project" value="UniProtKB-UniRule"/>
</dbReference>
<evidence type="ECO:0000313" key="9">
    <source>
        <dbReference type="Proteomes" id="UP000516437"/>
    </source>
</evidence>
<feature type="transmembrane region" description="Helical" evidence="7">
    <location>
        <begin position="64"/>
        <end position="88"/>
    </location>
</feature>
<evidence type="ECO:0000256" key="4">
    <source>
        <dbReference type="ARBA" id="ARBA00022692"/>
    </source>
</evidence>
<accession>A0A6A1UU35</accession>
<protein>
    <recommendedName>
        <fullName evidence="7">Probable purine permease</fullName>
    </recommendedName>
</protein>
<feature type="transmembrane region" description="Helical" evidence="7">
    <location>
        <begin position="304"/>
        <end position="327"/>
    </location>
</feature>
<comment type="subcellular location">
    <subcellularLocation>
        <location evidence="1 7">Membrane</location>
        <topology evidence="1 7">Multi-pass membrane protein</topology>
    </subcellularLocation>
</comment>
<feature type="transmembrane region" description="Helical" evidence="7">
    <location>
        <begin position="193"/>
        <end position="213"/>
    </location>
</feature>
<dbReference type="Proteomes" id="UP000516437">
    <property type="component" value="Chromosome 8"/>
</dbReference>
<dbReference type="GO" id="GO:0016020">
    <property type="term" value="C:membrane"/>
    <property type="evidence" value="ECO:0007669"/>
    <property type="project" value="UniProtKB-SubCell"/>
</dbReference>
<dbReference type="SUPFAM" id="SSF103481">
    <property type="entry name" value="Multidrug resistance efflux transporter EmrE"/>
    <property type="match status" value="1"/>
</dbReference>
<organism evidence="8 9">
    <name type="scientific">Morella rubra</name>
    <name type="common">Chinese bayberry</name>
    <dbReference type="NCBI Taxonomy" id="262757"/>
    <lineage>
        <taxon>Eukaryota</taxon>
        <taxon>Viridiplantae</taxon>
        <taxon>Streptophyta</taxon>
        <taxon>Embryophyta</taxon>
        <taxon>Tracheophyta</taxon>
        <taxon>Spermatophyta</taxon>
        <taxon>Magnoliopsida</taxon>
        <taxon>eudicotyledons</taxon>
        <taxon>Gunneridae</taxon>
        <taxon>Pentapetalae</taxon>
        <taxon>rosids</taxon>
        <taxon>fabids</taxon>
        <taxon>Fagales</taxon>
        <taxon>Myricaceae</taxon>
        <taxon>Morella</taxon>
    </lineage>
</organism>
<evidence type="ECO:0000313" key="8">
    <source>
        <dbReference type="EMBL" id="KAB1203872.1"/>
    </source>
</evidence>
<evidence type="ECO:0000256" key="2">
    <source>
        <dbReference type="ARBA" id="ARBA00006213"/>
    </source>
</evidence>
<feature type="transmembrane region" description="Helical" evidence="7">
    <location>
        <begin position="100"/>
        <end position="118"/>
    </location>
</feature>
<comment type="similarity">
    <text evidence="2 7">Belongs to the purine permeases (TC 2.A.7.14) family.</text>
</comment>
<dbReference type="InterPro" id="IPR037185">
    <property type="entry name" value="EmrE-like"/>
</dbReference>
<feature type="transmembrane region" description="Helical" evidence="7">
    <location>
        <begin position="267"/>
        <end position="284"/>
    </location>
</feature>
<proteinExistence type="inferred from homology"/>
<keyword evidence="9" id="KW-1185">Reference proteome</keyword>
<dbReference type="EMBL" id="RXIC02000026">
    <property type="protein sequence ID" value="KAB1203872.1"/>
    <property type="molecule type" value="Genomic_DNA"/>
</dbReference>
<dbReference type="OrthoDB" id="1865379at2759"/>
<sequence length="400" mass="44046">MYLWFPLCAQQLGPSRKLDQCGLGIVVGHGAHTILLVACCTDRGRVPYDIIEGEAQGNAGMKRVLLILNCVLLAIGNCGGPLIMRLYFVHGGKRVWLSSWLETGGWPIVLLPLIGTYFHRRATLGPRTKLFYMKPPLFVASAVIGIITGFDDYLYAYGVARLPVSTSSLVIASQLAFTAGFAFLLVKQKFTSYSINAVFLLTIGAGILALHTSSDRPKGESKKEYLAGFFMTVGAAALYGFVLPLVELTYKKAKQAVTYPLVMEIQMVMSVFATLFCTVGMLINNDFKVIPREAREFGLGETKYYVVLLCSAIIWQGFFMGAVGVIFCGSSLLSAIVIAVLLPVTEILAVIFYKEKFQPEKGVSLALSLWGFLSYFYGEKKHSKKKQLPQETEMHQIPNP</sequence>
<dbReference type="PANTHER" id="PTHR31376">
    <property type="entry name" value="OS09G0467300 PROTEIN-RELATED"/>
    <property type="match status" value="1"/>
</dbReference>
<name>A0A6A1UU35_9ROSI</name>
<dbReference type="AlphaFoldDB" id="A0A6A1UU35"/>